<dbReference type="GO" id="GO:0032790">
    <property type="term" value="P:ribosome disassembly"/>
    <property type="evidence" value="ECO:0007669"/>
    <property type="project" value="TreeGrafter"/>
</dbReference>
<dbReference type="STRING" id="985665.HPL003_15925"/>
<dbReference type="PANTHER" id="PTHR10938:SF0">
    <property type="entry name" value="TRANSLATION INITIATION FACTOR IF-3, MITOCHONDRIAL"/>
    <property type="match status" value="1"/>
</dbReference>
<dbReference type="InterPro" id="IPR036788">
    <property type="entry name" value="T_IF-3_C_sf"/>
</dbReference>
<reference evidence="7 8" key="3">
    <citation type="journal article" date="2012" name="J. Bacteriol.">
        <title>Genome Sequence of Paenibacillus terrae HPL-003, a Xylanase-Producing Bacterium Isolated from Soil Found in Forest Residue.</title>
        <authorList>
            <person name="Shin S.H."/>
            <person name="Kim S."/>
            <person name="Kim J.Y."/>
            <person name="Song H.Y."/>
            <person name="Cho S.J."/>
            <person name="Kim D.R."/>
            <person name="Lee K.I."/>
            <person name="Lim H.K."/>
            <person name="Park N.J."/>
            <person name="Hwang I.T."/>
            <person name="Yang K.S."/>
        </authorList>
    </citation>
    <scope>NUCLEOTIDE SEQUENCE [LARGE SCALE GENOMIC DNA]</scope>
    <source>
        <strain evidence="7 8">HPL-003</strain>
    </source>
</reference>
<dbReference type="SUPFAM" id="SSF55200">
    <property type="entry name" value="Translation initiation factor IF3, C-terminal domain"/>
    <property type="match status" value="1"/>
</dbReference>
<evidence type="ECO:0000313" key="8">
    <source>
        <dbReference type="Proteomes" id="UP000005876"/>
    </source>
</evidence>
<dbReference type="GO" id="GO:0005737">
    <property type="term" value="C:cytoplasm"/>
    <property type="evidence" value="ECO:0007669"/>
    <property type="project" value="UniProtKB-ARBA"/>
</dbReference>
<dbReference type="GO" id="GO:0003743">
    <property type="term" value="F:translation initiation factor activity"/>
    <property type="evidence" value="ECO:0007669"/>
    <property type="project" value="UniProtKB-UniRule"/>
</dbReference>
<dbReference type="NCBIfam" id="TIGR00168">
    <property type="entry name" value="infC"/>
    <property type="match status" value="1"/>
</dbReference>
<evidence type="ECO:0000259" key="5">
    <source>
        <dbReference type="Pfam" id="PF00707"/>
    </source>
</evidence>
<evidence type="ECO:0000313" key="7">
    <source>
        <dbReference type="EMBL" id="AET59933.1"/>
    </source>
</evidence>
<dbReference type="SUPFAM" id="SSF54364">
    <property type="entry name" value="Translation initiation factor IF3, N-terminal domain"/>
    <property type="match status" value="1"/>
</dbReference>
<gene>
    <name evidence="7" type="ordered locus">HPL003_15925</name>
</gene>
<dbReference type="AlphaFoldDB" id="G7VZ77"/>
<dbReference type="Pfam" id="PF05198">
    <property type="entry name" value="IF3_N"/>
    <property type="match status" value="1"/>
</dbReference>
<dbReference type="InterPro" id="IPR019814">
    <property type="entry name" value="Translation_initiation_fac_3_N"/>
</dbReference>
<dbReference type="Gene3D" id="3.10.20.80">
    <property type="entry name" value="Translation initiation factor 3 (IF-3), N-terminal domain"/>
    <property type="match status" value="1"/>
</dbReference>
<dbReference type="InterPro" id="IPR001288">
    <property type="entry name" value="Translation_initiation_fac_3"/>
</dbReference>
<comment type="similarity">
    <text evidence="1">Belongs to the IF-3 family.</text>
</comment>
<proteinExistence type="inferred from homology"/>
<sequence length="214" mass="23095">MSTKIVLKERKAPSARYPEFKIESQTGSVYDSFIIVFKGGFIYVAVLINEQIKASEIMLTGLNGEKIGIVSREEALAMARSKGMDLVCTSLMSSPPPCSLVAKGKGKALAQKETGTRKASGGNMTGKSSKEKVKELRFTAHIEEHDYDTKLRQADKHLRSGKPVQLVVKSSGAKEAAAAKAVLERLLVDLKEAGMKETGIQTGGKGSQVKLNPR</sequence>
<evidence type="ECO:0000256" key="1">
    <source>
        <dbReference type="ARBA" id="ARBA00005439"/>
    </source>
</evidence>
<keyword evidence="3" id="KW-0648">Protein biosynthesis</keyword>
<evidence type="ECO:0000256" key="2">
    <source>
        <dbReference type="ARBA" id="ARBA00022540"/>
    </source>
</evidence>
<dbReference type="GO" id="GO:0043022">
    <property type="term" value="F:ribosome binding"/>
    <property type="evidence" value="ECO:0007669"/>
    <property type="project" value="TreeGrafter"/>
</dbReference>
<evidence type="ECO:0000256" key="4">
    <source>
        <dbReference type="NCBIfam" id="TIGR00168"/>
    </source>
</evidence>
<dbReference type="Gene3D" id="3.30.110.10">
    <property type="entry name" value="Translation initiation factor 3 (IF-3), C-terminal domain"/>
    <property type="match status" value="1"/>
</dbReference>
<feature type="domain" description="Translation initiation factor 3 N-terminal" evidence="6">
    <location>
        <begin position="48"/>
        <end position="112"/>
    </location>
</feature>
<evidence type="ECO:0000259" key="6">
    <source>
        <dbReference type="Pfam" id="PF05198"/>
    </source>
</evidence>
<dbReference type="InterPro" id="IPR036787">
    <property type="entry name" value="T_IF-3_N_sf"/>
</dbReference>
<dbReference type="Proteomes" id="UP000005876">
    <property type="component" value="Chromosome"/>
</dbReference>
<dbReference type="EMBL" id="CP003107">
    <property type="protein sequence ID" value="AET59933.1"/>
    <property type="molecule type" value="Genomic_DNA"/>
</dbReference>
<dbReference type="eggNOG" id="COG0290">
    <property type="taxonomic scope" value="Bacteria"/>
</dbReference>
<feature type="domain" description="Translation initiation factor 3 C-terminal" evidence="5">
    <location>
        <begin position="132"/>
        <end position="213"/>
    </location>
</feature>
<organism evidence="7 8">
    <name type="scientific">Paenibacillus terrae (strain HPL-003)</name>
    <dbReference type="NCBI Taxonomy" id="985665"/>
    <lineage>
        <taxon>Bacteria</taxon>
        <taxon>Bacillati</taxon>
        <taxon>Bacillota</taxon>
        <taxon>Bacilli</taxon>
        <taxon>Bacillales</taxon>
        <taxon>Paenibacillaceae</taxon>
        <taxon>Paenibacillus</taxon>
    </lineage>
</organism>
<reference evidence="8" key="1">
    <citation type="submission" date="2011-11" db="EMBL/GenBank/DDBJ databases">
        <title>Complete sequence of Paenibacillus terrae HPL-003.</title>
        <authorList>
            <person name="Shin S.H."/>
            <person name="Kim S."/>
            <person name="Kim J.Y."/>
        </authorList>
    </citation>
    <scope>NUCLEOTIDE SEQUENCE [LARGE SCALE GENOMIC DNA]</scope>
    <source>
        <strain evidence="8">HPL-003</strain>
    </source>
</reference>
<keyword evidence="2 7" id="KW-0396">Initiation factor</keyword>
<dbReference type="InterPro" id="IPR019815">
    <property type="entry name" value="Translation_initiation_fac_3_C"/>
</dbReference>
<protein>
    <recommendedName>
        <fullName evidence="4">Translation initiation factor IF-3</fullName>
    </recommendedName>
</protein>
<dbReference type="Pfam" id="PF00707">
    <property type="entry name" value="IF3_C"/>
    <property type="match status" value="1"/>
</dbReference>
<reference key="2">
    <citation type="submission" date="2011-11" db="EMBL/GenBank/DDBJ databases">
        <authorList>
            <person name="Shin S.H."/>
            <person name="Kim S."/>
            <person name="Kim J.Y."/>
        </authorList>
    </citation>
    <scope>NUCLEOTIDE SEQUENCE</scope>
    <source>
        <strain>HPL-003</strain>
    </source>
</reference>
<dbReference type="KEGG" id="pta:HPL003_15925"/>
<accession>G7VZ77</accession>
<evidence type="ECO:0000256" key="3">
    <source>
        <dbReference type="ARBA" id="ARBA00022917"/>
    </source>
</evidence>
<dbReference type="PANTHER" id="PTHR10938">
    <property type="entry name" value="TRANSLATION INITIATION FACTOR IF-3"/>
    <property type="match status" value="1"/>
</dbReference>
<dbReference type="HOGENOM" id="CLU_054919_3_2_9"/>
<name>G7VZ77_PAETH</name>